<name>A0A285MW31_9FLAO</name>
<evidence type="ECO:0000313" key="1">
    <source>
        <dbReference type="EMBL" id="SNZ01400.1"/>
    </source>
</evidence>
<evidence type="ECO:0000313" key="2">
    <source>
        <dbReference type="Proteomes" id="UP000219048"/>
    </source>
</evidence>
<dbReference type="EMBL" id="OBEH01000005">
    <property type="protein sequence ID" value="SNZ01400.1"/>
    <property type="molecule type" value="Genomic_DNA"/>
</dbReference>
<organism evidence="1 2">
    <name type="scientific">Flagellimonas pacifica</name>
    <dbReference type="NCBI Taxonomy" id="1247520"/>
    <lineage>
        <taxon>Bacteria</taxon>
        <taxon>Pseudomonadati</taxon>
        <taxon>Bacteroidota</taxon>
        <taxon>Flavobacteriia</taxon>
        <taxon>Flavobacteriales</taxon>
        <taxon>Flavobacteriaceae</taxon>
        <taxon>Flagellimonas</taxon>
    </lineage>
</organism>
<proteinExistence type="predicted"/>
<reference evidence="2" key="1">
    <citation type="submission" date="2017-09" db="EMBL/GenBank/DDBJ databases">
        <authorList>
            <person name="Varghese N."/>
            <person name="Submissions S."/>
        </authorList>
    </citation>
    <scope>NUCLEOTIDE SEQUENCE [LARGE SCALE GENOMIC DNA]</scope>
    <source>
        <strain evidence="2">DSM 25885</strain>
    </source>
</reference>
<accession>A0A285MW31</accession>
<keyword evidence="2" id="KW-1185">Reference proteome</keyword>
<protein>
    <submittedName>
        <fullName evidence="1">Uncharacterized protein</fullName>
    </submittedName>
</protein>
<dbReference type="Proteomes" id="UP000219048">
    <property type="component" value="Unassembled WGS sequence"/>
</dbReference>
<dbReference type="AlphaFoldDB" id="A0A285MW31"/>
<gene>
    <name evidence="1" type="ORF">SAMN06265377_3238</name>
</gene>
<dbReference type="Gene3D" id="2.40.360.20">
    <property type="match status" value="1"/>
</dbReference>
<sequence>MPMRYAIIIILSMHVLNICAQDNMFIGQLSKRMVVRENYDENGVFLNKQKFESGEVENMDGYYEIEVVTELYDEEEKLTDTYTTTYRCRPKESSIMVMAFPFAEPKSKKTEINSNSKNFKELYDLGNLEEIELEISFDSGLLDFFGSKSKIRIFDRVLESDENAREIKSKINIRTYALGIRIKSFNYEVLEKLTEKDLLSFQKFTEEDGSYFTMTYK</sequence>